<evidence type="ECO:0000259" key="3">
    <source>
        <dbReference type="Pfam" id="PF13439"/>
    </source>
</evidence>
<dbReference type="RefSeq" id="WP_404609583.1">
    <property type="nucleotide sequence ID" value="NZ_JBIYDN010000014.1"/>
</dbReference>
<name>A0ABW8MPV4_9BURK</name>
<feature type="domain" description="Glycosyl transferase family 1" evidence="2">
    <location>
        <begin position="668"/>
        <end position="814"/>
    </location>
</feature>
<dbReference type="CDD" id="cd03809">
    <property type="entry name" value="GT4_MtfB-like"/>
    <property type="match status" value="2"/>
</dbReference>
<accession>A0ABW8MPV4</accession>
<protein>
    <submittedName>
        <fullName evidence="4">Glycosyltransferase involved in cell wall biosynthesis</fullName>
    </submittedName>
</protein>
<gene>
    <name evidence="4" type="ORF">ABH943_004498</name>
</gene>
<comment type="caution">
    <text evidence="4">The sequence shown here is derived from an EMBL/GenBank/DDBJ whole genome shotgun (WGS) entry which is preliminary data.</text>
</comment>
<organism evidence="4 5">
    <name type="scientific">Caballeronia udeis</name>
    <dbReference type="NCBI Taxonomy" id="1232866"/>
    <lineage>
        <taxon>Bacteria</taxon>
        <taxon>Pseudomonadati</taxon>
        <taxon>Pseudomonadota</taxon>
        <taxon>Betaproteobacteria</taxon>
        <taxon>Burkholderiales</taxon>
        <taxon>Burkholderiaceae</taxon>
        <taxon>Caballeronia</taxon>
    </lineage>
</organism>
<keyword evidence="1" id="KW-0808">Transferase</keyword>
<dbReference type="Pfam" id="PF13439">
    <property type="entry name" value="Glyco_transf_4"/>
    <property type="match status" value="1"/>
</dbReference>
<dbReference type="PANTHER" id="PTHR46401">
    <property type="entry name" value="GLYCOSYLTRANSFERASE WBBK-RELATED"/>
    <property type="match status" value="1"/>
</dbReference>
<dbReference type="InterPro" id="IPR001296">
    <property type="entry name" value="Glyco_trans_1"/>
</dbReference>
<evidence type="ECO:0000259" key="2">
    <source>
        <dbReference type="Pfam" id="PF00534"/>
    </source>
</evidence>
<evidence type="ECO:0000256" key="1">
    <source>
        <dbReference type="ARBA" id="ARBA00022679"/>
    </source>
</evidence>
<keyword evidence="5" id="KW-1185">Reference proteome</keyword>
<evidence type="ECO:0000313" key="4">
    <source>
        <dbReference type="EMBL" id="MFK4444476.1"/>
    </source>
</evidence>
<evidence type="ECO:0000313" key="5">
    <source>
        <dbReference type="Proteomes" id="UP001620514"/>
    </source>
</evidence>
<feature type="domain" description="Glycosyltransferase subfamily 4-like N-terminal" evidence="3">
    <location>
        <begin position="18"/>
        <end position="199"/>
    </location>
</feature>
<dbReference type="InterPro" id="IPR028098">
    <property type="entry name" value="Glyco_trans_4-like_N"/>
</dbReference>
<dbReference type="SUPFAM" id="SSF53756">
    <property type="entry name" value="UDP-Glycosyltransferase/glycogen phosphorylase"/>
    <property type="match status" value="2"/>
</dbReference>
<dbReference type="EMBL" id="JBIYDN010000014">
    <property type="protein sequence ID" value="MFK4444476.1"/>
    <property type="molecule type" value="Genomic_DNA"/>
</dbReference>
<dbReference type="Proteomes" id="UP001620514">
    <property type="component" value="Unassembled WGS sequence"/>
</dbReference>
<dbReference type="Pfam" id="PF00534">
    <property type="entry name" value="Glycos_transf_1"/>
    <property type="match status" value="2"/>
</dbReference>
<reference evidence="4 5" key="1">
    <citation type="submission" date="2024-11" db="EMBL/GenBank/DDBJ databases">
        <title>Using genomics to understand microbial adaptation to soil warming.</title>
        <authorList>
            <person name="Deangelis K.M. PhD."/>
        </authorList>
    </citation>
    <scope>NUCLEOTIDE SEQUENCE [LARGE SCALE GENOMIC DNA]</scope>
    <source>
        <strain evidence="4 5">GAS97</strain>
    </source>
</reference>
<proteinExistence type="predicted"/>
<feature type="domain" description="Glycosyl transferase family 1" evidence="2">
    <location>
        <begin position="225"/>
        <end position="379"/>
    </location>
</feature>
<dbReference type="PANTHER" id="PTHR46401:SF2">
    <property type="entry name" value="GLYCOSYLTRANSFERASE WBBK-RELATED"/>
    <property type="match status" value="1"/>
</dbReference>
<dbReference type="Gene3D" id="3.40.50.2000">
    <property type="entry name" value="Glycogen Phosphorylase B"/>
    <property type="match status" value="3"/>
</dbReference>
<sequence>MRIVLDLQGCQSVSRLRGIGRYSLALAKAIVRNAGDHEVWIVLSDLFPDTIEDIRASFEGLLPSERIATFSLPKLTPYQGAHDWRARAAELIREYAIAELEPDLVHISSLFEGYVDTSMTSVKAFDKTTLVAVTLYDLIPFLNPAKYLPDEGRRQHYYAKIEALKRADVLLAISEYCGEEARRELGIPASRIASISSAVADSFVRLEQNDADVRKLYSRFGISRPFLMTTGIVEPRKNLDGLIVAYSKLPKELRQRYQLFIVCQPTDLDRTRLNELARKHDMSADELVLASYVSDRDLIALYSQCQLFVFPSLHEGFGLPALEAMACGAAVIGSATTSVPEVIGREDALFNPLDLDQMADMMHRALTDEAYWQSLRDTAPERVSKFSWDATGLRALEAFESAYAQRSGAELSTGSSVIARKSAESRYRSLVGALSRLGASGSDIDLIASADAIAANQRAQRVRQLLVDVSVLSAFDAKSGIQRVTRSILLSLLNSPPAGWAVRPVRLDRQEMAYRYANDYLRSVNAADAEFQDKDEWVDTQQGDIFLGLDLIADTAPAAVGWFTAQRNRGVQIYFVVYDLLPVLRPEWFHEGIALCFPSWVETIARVSDGLIGISRAVIDDVKGWLEGAAPVRLRDLKLGYFHLGADIENSQPSSGLPDNADKVLEALRSKPTFVMVGTVEPRKGHVQAFAAFELLWADNVDVNLVIVGKAGWGVEGLPERLSERAEQDDRFFWLQGISDEYLERVYGASSCLLAASLGEGFGLPLIEAAQKGLPIIARDIPVFREVAGDHAFYFEGDTPQALADAVQAWIELDRTGLAPSSVKMPWLTWKQSAEKLNEVVLEGKWYQTWGKLQGDPAKA</sequence>